<dbReference type="EMBL" id="MGAG01000003">
    <property type="protein sequence ID" value="OGK42253.1"/>
    <property type="molecule type" value="Genomic_DNA"/>
</dbReference>
<gene>
    <name evidence="2" type="ORF">A2954_04560</name>
</gene>
<dbReference type="AlphaFoldDB" id="A0A1F7IFX1"/>
<keyword evidence="1" id="KW-1133">Transmembrane helix</keyword>
<feature type="transmembrane region" description="Helical" evidence="1">
    <location>
        <begin position="130"/>
        <end position="149"/>
    </location>
</feature>
<keyword evidence="1" id="KW-0472">Membrane</keyword>
<dbReference type="STRING" id="1802056.A2954_04560"/>
<feature type="transmembrane region" description="Helical" evidence="1">
    <location>
        <begin position="155"/>
        <end position="171"/>
    </location>
</feature>
<feature type="transmembrane region" description="Helical" evidence="1">
    <location>
        <begin position="327"/>
        <end position="351"/>
    </location>
</feature>
<feature type="transmembrane region" description="Helical" evidence="1">
    <location>
        <begin position="371"/>
        <end position="387"/>
    </location>
</feature>
<feature type="transmembrane region" description="Helical" evidence="1">
    <location>
        <begin position="6"/>
        <end position="28"/>
    </location>
</feature>
<proteinExistence type="predicted"/>
<feature type="transmembrane region" description="Helical" evidence="1">
    <location>
        <begin position="103"/>
        <end position="123"/>
    </location>
</feature>
<feature type="transmembrane region" description="Helical" evidence="1">
    <location>
        <begin position="233"/>
        <end position="251"/>
    </location>
</feature>
<feature type="transmembrane region" description="Helical" evidence="1">
    <location>
        <begin position="202"/>
        <end position="221"/>
    </location>
</feature>
<sequence>MHRYKFVEILLAFLFFSLLTFIITYPALLSLNTKIIGDAGDNFQFIGFQYLGNKLFTEGNFPFGWTNNWRYPDGINFQNATDSGIFILLGIFLYPLLINPLTVYNVSILILVCLNLFLTYIAFRTVFSGLIAYTGAVIYGLSFYTLARIGGHPNLILHAGFPLFFISLYLITKEKGSVKSFTIFTLGIVILTVSSLQYPLLLLGSIIFLTPLTYLFFPAKIKEFISVLIAKKSQFILSIIVFSVVTLLLYGHKISLFFSGGVTLPDYKFISIPLVDYFIPNSYIVSLPFIAGNHSKSWIEYAVFLGYVELLLLGAALVYIKKNTGKLFLILGFLIIFILSLGKQPFLAFIWPYQYLIDIFPFRGIIEPGRFFVIFYFFLTLIVMIYLSKFKNHVLLFVILAALLIEKVPTNTHIANVPSDEPFLNSVKFSESNAVLDLPIFTEWWNGHLYDLYYIYHQKPIVNGYIHWSGDKYDPKSLIEELKEYRCHPFPAHNYDEELSHFRKDRSIRLLNYYNIRTLVYHKKLAKEGDCHFVDQYLQTLINSHEDFITLYEDSYTRVLWLKKR</sequence>
<evidence type="ECO:0000313" key="2">
    <source>
        <dbReference type="EMBL" id="OGK42253.1"/>
    </source>
</evidence>
<keyword evidence="1" id="KW-0812">Transmembrane</keyword>
<evidence type="ECO:0000256" key="1">
    <source>
        <dbReference type="SAM" id="Phobius"/>
    </source>
</evidence>
<organism evidence="2 3">
    <name type="scientific">Candidatus Roizmanbacteria bacterium RIFCSPLOWO2_01_FULL_37_12</name>
    <dbReference type="NCBI Taxonomy" id="1802056"/>
    <lineage>
        <taxon>Bacteria</taxon>
        <taxon>Candidatus Roizmaniibacteriota</taxon>
    </lineage>
</organism>
<feature type="transmembrane region" description="Helical" evidence="1">
    <location>
        <begin position="298"/>
        <end position="320"/>
    </location>
</feature>
<accession>A0A1F7IFX1</accession>
<comment type="caution">
    <text evidence="2">The sequence shown here is derived from an EMBL/GenBank/DDBJ whole genome shotgun (WGS) entry which is preliminary data.</text>
</comment>
<evidence type="ECO:0008006" key="4">
    <source>
        <dbReference type="Google" id="ProtNLM"/>
    </source>
</evidence>
<dbReference type="Proteomes" id="UP000177698">
    <property type="component" value="Unassembled WGS sequence"/>
</dbReference>
<name>A0A1F7IFX1_9BACT</name>
<reference evidence="2 3" key="1">
    <citation type="journal article" date="2016" name="Nat. Commun.">
        <title>Thousands of microbial genomes shed light on interconnected biogeochemical processes in an aquifer system.</title>
        <authorList>
            <person name="Anantharaman K."/>
            <person name="Brown C.T."/>
            <person name="Hug L.A."/>
            <person name="Sharon I."/>
            <person name="Castelle C.J."/>
            <person name="Probst A.J."/>
            <person name="Thomas B.C."/>
            <person name="Singh A."/>
            <person name="Wilkins M.J."/>
            <person name="Karaoz U."/>
            <person name="Brodie E.L."/>
            <person name="Williams K.H."/>
            <person name="Hubbard S.S."/>
            <person name="Banfield J.F."/>
        </authorList>
    </citation>
    <scope>NUCLEOTIDE SEQUENCE [LARGE SCALE GENOMIC DNA]</scope>
</reference>
<evidence type="ECO:0000313" key="3">
    <source>
        <dbReference type="Proteomes" id="UP000177698"/>
    </source>
</evidence>
<protein>
    <recommendedName>
        <fullName evidence="4">Glycosyltransferase RgtA/B/C/D-like domain-containing protein</fullName>
    </recommendedName>
</protein>